<feature type="transmembrane region" description="Helical" evidence="2">
    <location>
        <begin position="29"/>
        <end position="50"/>
    </location>
</feature>
<keyword evidence="2" id="KW-0472">Membrane</keyword>
<accession>A0ABP6ZIG6</accession>
<keyword evidence="2" id="KW-1133">Transmembrane helix</keyword>
<name>A0ABP6ZIG6_9ACTN</name>
<keyword evidence="4" id="KW-1185">Reference proteome</keyword>
<evidence type="ECO:0000256" key="1">
    <source>
        <dbReference type="SAM" id="MobiDB-lite"/>
    </source>
</evidence>
<dbReference type="EMBL" id="BAABAB010000004">
    <property type="protein sequence ID" value="GAA3605669.1"/>
    <property type="molecule type" value="Genomic_DNA"/>
</dbReference>
<proteinExistence type="predicted"/>
<evidence type="ECO:0000313" key="3">
    <source>
        <dbReference type="EMBL" id="GAA3605669.1"/>
    </source>
</evidence>
<gene>
    <name evidence="3" type="ORF">GCM10022236_04470</name>
</gene>
<feature type="compositionally biased region" description="Low complexity" evidence="1">
    <location>
        <begin position="162"/>
        <end position="178"/>
    </location>
</feature>
<protein>
    <submittedName>
        <fullName evidence="3">Uncharacterized protein</fullName>
    </submittedName>
</protein>
<dbReference type="Proteomes" id="UP001501490">
    <property type="component" value="Unassembled WGS sequence"/>
</dbReference>
<reference evidence="4" key="1">
    <citation type="journal article" date="2019" name="Int. J. Syst. Evol. Microbiol.">
        <title>The Global Catalogue of Microorganisms (GCM) 10K type strain sequencing project: providing services to taxonomists for standard genome sequencing and annotation.</title>
        <authorList>
            <consortium name="The Broad Institute Genomics Platform"/>
            <consortium name="The Broad Institute Genome Sequencing Center for Infectious Disease"/>
            <person name="Wu L."/>
            <person name="Ma J."/>
        </authorList>
    </citation>
    <scope>NUCLEOTIDE SEQUENCE [LARGE SCALE GENOMIC DNA]</scope>
    <source>
        <strain evidence="4">JCM 16929</strain>
    </source>
</reference>
<sequence>MPGSDAAGPDDDQPAAEVAESSTESASRWWVAAVTFVAGVVTGVLAVGLLSWGKPDFVTAVENVPSTGTTARVPTGIETTGVTGTVEVNVACLRVINEAQDIYTILTGADQAVQDVDLQQLDDIVRRLQPIEPRLERDLVDCRVAGNVDTGASGAAPSPVIPTAGSAGPATPTATSTR</sequence>
<dbReference type="RefSeq" id="WP_344801449.1">
    <property type="nucleotide sequence ID" value="NZ_BAABAB010000004.1"/>
</dbReference>
<keyword evidence="2" id="KW-0812">Transmembrane</keyword>
<organism evidence="3 4">
    <name type="scientific">Microlunatus ginsengisoli</name>
    <dbReference type="NCBI Taxonomy" id="363863"/>
    <lineage>
        <taxon>Bacteria</taxon>
        <taxon>Bacillati</taxon>
        <taxon>Actinomycetota</taxon>
        <taxon>Actinomycetes</taxon>
        <taxon>Propionibacteriales</taxon>
        <taxon>Propionibacteriaceae</taxon>
        <taxon>Microlunatus</taxon>
    </lineage>
</organism>
<evidence type="ECO:0000256" key="2">
    <source>
        <dbReference type="SAM" id="Phobius"/>
    </source>
</evidence>
<comment type="caution">
    <text evidence="3">The sequence shown here is derived from an EMBL/GenBank/DDBJ whole genome shotgun (WGS) entry which is preliminary data.</text>
</comment>
<evidence type="ECO:0000313" key="4">
    <source>
        <dbReference type="Proteomes" id="UP001501490"/>
    </source>
</evidence>
<feature type="region of interest" description="Disordered" evidence="1">
    <location>
        <begin position="1"/>
        <end position="21"/>
    </location>
</feature>
<feature type="region of interest" description="Disordered" evidence="1">
    <location>
        <begin position="151"/>
        <end position="178"/>
    </location>
</feature>